<sequence length="158" mass="17205">MKKHTYSLLTLGSMLLSACLMFSCGDKKDPKMEEAGKVHLEAMAIEESLHEQIEGIDSLKIVLSEKKKTLTDAAAIASLDSAVAALDAVAGSFAAWEESVVEVPGLPHEHHDGEEHHHKPAPDLTPEQMLEVQKESKANIEKIKADLGKAEEMVKKVL</sequence>
<dbReference type="KEGG" id="rsi:Runsl_1867"/>
<reference evidence="3" key="1">
    <citation type="submission" date="2011-06" db="EMBL/GenBank/DDBJ databases">
        <title>The complete genome of chromosome of Runella slithyformis DSM 19594.</title>
        <authorList>
            <consortium name="US DOE Joint Genome Institute (JGI-PGF)"/>
            <person name="Lucas S."/>
            <person name="Han J."/>
            <person name="Lapidus A."/>
            <person name="Bruce D."/>
            <person name="Goodwin L."/>
            <person name="Pitluck S."/>
            <person name="Peters L."/>
            <person name="Kyrpides N."/>
            <person name="Mavromatis K."/>
            <person name="Ivanova N."/>
            <person name="Ovchinnikova G."/>
            <person name="Zhang X."/>
            <person name="Misra M."/>
            <person name="Detter J.C."/>
            <person name="Tapia R."/>
            <person name="Han C."/>
            <person name="Land M."/>
            <person name="Hauser L."/>
            <person name="Markowitz V."/>
            <person name="Cheng J.-F."/>
            <person name="Hugenholtz P."/>
            <person name="Woyke T."/>
            <person name="Wu D."/>
            <person name="Tindall B."/>
            <person name="Faehrich R."/>
            <person name="Brambilla E."/>
            <person name="Klenk H.-P."/>
            <person name="Eisen J.A."/>
        </authorList>
    </citation>
    <scope>NUCLEOTIDE SEQUENCE [LARGE SCALE GENOMIC DNA]</scope>
    <source>
        <strain evidence="3">ATCC 29530 / DSM 19594 / LMG 11500 / NCIMB 11436 / LSU 4</strain>
    </source>
</reference>
<dbReference type="AlphaFoldDB" id="A0A7U3ZJB8"/>
<dbReference type="Proteomes" id="UP000000493">
    <property type="component" value="Chromosome"/>
</dbReference>
<keyword evidence="3" id="KW-1185">Reference proteome</keyword>
<feature type="signal peptide" evidence="1">
    <location>
        <begin position="1"/>
        <end position="22"/>
    </location>
</feature>
<name>A0A7U3ZJB8_RUNSL</name>
<proteinExistence type="predicted"/>
<evidence type="ECO:0000313" key="3">
    <source>
        <dbReference type="Proteomes" id="UP000000493"/>
    </source>
</evidence>
<reference evidence="2 3" key="2">
    <citation type="journal article" date="2012" name="Stand. Genomic Sci.">
        <title>Complete genome sequence of the aquatic bacterium Runella slithyformis type strain (LSU 4(T)).</title>
        <authorList>
            <person name="Copeland A."/>
            <person name="Zhang X."/>
            <person name="Misra M."/>
            <person name="Lapidus A."/>
            <person name="Nolan M."/>
            <person name="Lucas S."/>
            <person name="Deshpande S."/>
            <person name="Cheng J.F."/>
            <person name="Tapia R."/>
            <person name="Goodwin L.A."/>
            <person name="Pitluck S."/>
            <person name="Liolios K."/>
            <person name="Pagani I."/>
            <person name="Ivanova N."/>
            <person name="Mikhailova N."/>
            <person name="Pati A."/>
            <person name="Chen A."/>
            <person name="Palaniappan K."/>
            <person name="Land M."/>
            <person name="Hauser L."/>
            <person name="Pan C."/>
            <person name="Jeffries C.D."/>
            <person name="Detter J.C."/>
            <person name="Brambilla E.M."/>
            <person name="Rohde M."/>
            <person name="Djao O.D."/>
            <person name="Goker M."/>
            <person name="Sikorski J."/>
            <person name="Tindall B.J."/>
            <person name="Woyke T."/>
            <person name="Bristow J."/>
            <person name="Eisen J.A."/>
            <person name="Markowitz V."/>
            <person name="Hugenholtz P."/>
            <person name="Kyrpides N.C."/>
            <person name="Klenk H.P."/>
            <person name="Mavromatis K."/>
        </authorList>
    </citation>
    <scope>NUCLEOTIDE SEQUENCE [LARGE SCALE GENOMIC DNA]</scope>
    <source>
        <strain evidence="3">ATCC 29530 / DSM 19594 / LMG 11500 / NCIMB 11436 / LSU 4</strain>
    </source>
</reference>
<accession>A0A7U3ZJB8</accession>
<dbReference type="PROSITE" id="PS51257">
    <property type="entry name" value="PROKAR_LIPOPROTEIN"/>
    <property type="match status" value="1"/>
</dbReference>
<evidence type="ECO:0000313" key="2">
    <source>
        <dbReference type="EMBL" id="AEI48291.1"/>
    </source>
</evidence>
<dbReference type="EMBL" id="CP002859">
    <property type="protein sequence ID" value="AEI48291.1"/>
    <property type="molecule type" value="Genomic_DNA"/>
</dbReference>
<keyword evidence="1" id="KW-0732">Signal</keyword>
<protein>
    <submittedName>
        <fullName evidence="2">Uncharacterized protein</fullName>
    </submittedName>
</protein>
<organism evidence="2 3">
    <name type="scientific">Runella slithyformis (strain ATCC 29530 / DSM 19594 / LMG 11500 / NCIMB 11436 / LSU 4)</name>
    <dbReference type="NCBI Taxonomy" id="761193"/>
    <lineage>
        <taxon>Bacteria</taxon>
        <taxon>Pseudomonadati</taxon>
        <taxon>Bacteroidota</taxon>
        <taxon>Cytophagia</taxon>
        <taxon>Cytophagales</taxon>
        <taxon>Spirosomataceae</taxon>
        <taxon>Runella</taxon>
    </lineage>
</organism>
<evidence type="ECO:0000256" key="1">
    <source>
        <dbReference type="SAM" id="SignalP"/>
    </source>
</evidence>
<dbReference type="RefSeq" id="WP_013927604.1">
    <property type="nucleotide sequence ID" value="NC_015703.1"/>
</dbReference>
<gene>
    <name evidence="2" type="ordered locus">Runsl_1867</name>
</gene>
<feature type="chain" id="PRO_5031209185" evidence="1">
    <location>
        <begin position="23"/>
        <end position="158"/>
    </location>
</feature>